<evidence type="ECO:0000313" key="1">
    <source>
        <dbReference type="EMBL" id="SER28152.1"/>
    </source>
</evidence>
<dbReference type="OrthoDB" id="351338at2157"/>
<dbReference type="RefSeq" id="WP_090619738.1">
    <property type="nucleotide sequence ID" value="NZ_FOFD01000004.1"/>
</dbReference>
<dbReference type="Proteomes" id="UP000199114">
    <property type="component" value="Unassembled WGS sequence"/>
</dbReference>
<organism evidence="1 2">
    <name type="scientific">Natrinema salaciae</name>
    <dbReference type="NCBI Taxonomy" id="1186196"/>
    <lineage>
        <taxon>Archaea</taxon>
        <taxon>Methanobacteriati</taxon>
        <taxon>Methanobacteriota</taxon>
        <taxon>Stenosarchaea group</taxon>
        <taxon>Halobacteria</taxon>
        <taxon>Halobacteriales</taxon>
        <taxon>Natrialbaceae</taxon>
        <taxon>Natrinema</taxon>
    </lineage>
</organism>
<accession>A0A1H9MWS5</accession>
<evidence type="ECO:0000313" key="2">
    <source>
        <dbReference type="Proteomes" id="UP000199114"/>
    </source>
</evidence>
<reference evidence="2" key="1">
    <citation type="submission" date="2016-10" db="EMBL/GenBank/DDBJ databases">
        <authorList>
            <person name="Varghese N."/>
            <person name="Submissions S."/>
        </authorList>
    </citation>
    <scope>NUCLEOTIDE SEQUENCE [LARGE SCALE GENOMIC DNA]</scope>
    <source>
        <strain evidence="2">DSM 25055</strain>
    </source>
</reference>
<sequence>MLHRPLDVSDADRRTLESDRERLNETIDRAVSELLAEVPHGPLREQLELIAFTPNAALPKRTRRPKWELAFLVDRLANASTMDDERRETVLQFSLCVGEYYDIFDDVVDDDVAEGARGTVVATWQVMFPLCTRLVHRLGDDAVDYWTDRAMGLMEAPLGGIRTDPTLERYRAIVDRQAVLFGALTGLCAVVGDHPATVERAEQLGRAYFRFEQFLLDGEQYASGETGGWNLFALADAADALEYVTDCRRDYERACRSLPDADRRALRPLVGVDLDRWAEREL</sequence>
<protein>
    <submittedName>
        <fullName evidence="1">Uncharacterized protein</fullName>
    </submittedName>
</protein>
<dbReference type="EMBL" id="FOFD01000004">
    <property type="protein sequence ID" value="SER28152.1"/>
    <property type="molecule type" value="Genomic_DNA"/>
</dbReference>
<dbReference type="AlphaFoldDB" id="A0A1H9MWS5"/>
<proteinExistence type="predicted"/>
<gene>
    <name evidence="1" type="ORF">SAMN04489841_3532</name>
</gene>
<name>A0A1H9MWS5_9EURY</name>
<dbReference type="STRING" id="1186196.SAMN04489841_3532"/>
<keyword evidence="2" id="KW-1185">Reference proteome</keyword>